<reference evidence="1" key="1">
    <citation type="journal article" date="2023" name="Plant J.">
        <title>Genome sequences and population genomics provide insights into the demographic history, inbreeding, and mutation load of two 'living fossil' tree species of Dipteronia.</title>
        <authorList>
            <person name="Feng Y."/>
            <person name="Comes H.P."/>
            <person name="Chen J."/>
            <person name="Zhu S."/>
            <person name="Lu R."/>
            <person name="Zhang X."/>
            <person name="Li P."/>
            <person name="Qiu J."/>
            <person name="Olsen K.M."/>
            <person name="Qiu Y."/>
        </authorList>
    </citation>
    <scope>NUCLEOTIDE SEQUENCE</scope>
    <source>
        <strain evidence="1">NBL</strain>
    </source>
</reference>
<keyword evidence="2" id="KW-1185">Reference proteome</keyword>
<comment type="caution">
    <text evidence="1">The sequence shown here is derived from an EMBL/GenBank/DDBJ whole genome shotgun (WGS) entry which is preliminary data.</text>
</comment>
<dbReference type="AlphaFoldDB" id="A0AAE0B5E8"/>
<evidence type="ECO:0000313" key="2">
    <source>
        <dbReference type="Proteomes" id="UP001281410"/>
    </source>
</evidence>
<organism evidence="1 2">
    <name type="scientific">Dipteronia sinensis</name>
    <dbReference type="NCBI Taxonomy" id="43782"/>
    <lineage>
        <taxon>Eukaryota</taxon>
        <taxon>Viridiplantae</taxon>
        <taxon>Streptophyta</taxon>
        <taxon>Embryophyta</taxon>
        <taxon>Tracheophyta</taxon>
        <taxon>Spermatophyta</taxon>
        <taxon>Magnoliopsida</taxon>
        <taxon>eudicotyledons</taxon>
        <taxon>Gunneridae</taxon>
        <taxon>Pentapetalae</taxon>
        <taxon>rosids</taxon>
        <taxon>malvids</taxon>
        <taxon>Sapindales</taxon>
        <taxon>Sapindaceae</taxon>
        <taxon>Hippocastanoideae</taxon>
        <taxon>Acereae</taxon>
        <taxon>Dipteronia</taxon>
    </lineage>
</organism>
<gene>
    <name evidence="1" type="ORF">Dsin_001774</name>
</gene>
<accession>A0AAE0B5E8</accession>
<proteinExistence type="predicted"/>
<protein>
    <submittedName>
        <fullName evidence="1">Uncharacterized protein</fullName>
    </submittedName>
</protein>
<evidence type="ECO:0000313" key="1">
    <source>
        <dbReference type="EMBL" id="KAK3229893.1"/>
    </source>
</evidence>
<name>A0AAE0B5E8_9ROSI</name>
<dbReference type="EMBL" id="JANJYJ010000001">
    <property type="protein sequence ID" value="KAK3229893.1"/>
    <property type="molecule type" value="Genomic_DNA"/>
</dbReference>
<sequence length="269" mass="31265">MWVDHPDFMNLVHRVWSIPCDGRPPQIVIGKLKNLKRLSSLGIGRFSLISMLTSLRNLLCFGPFRAKCLIWVFVRSFFFTESHIHHDLDVLFRRHECFLRDRSRVKWLQDRDHNSSFFHSSIKRRQCRSVLSSLSIDGVISVDQTVIRDHIVRFYVDLFSSDSDLNDQDLPSNDVIHDAVFAMDALAAPRPDGFSGRFCQRCWEIVGRDVILEVQDFFHSGVVKLGLNFNFIVLLPKMTDSITIDQFRPFVFSNILFKVSYKILADRLA</sequence>
<dbReference type="Proteomes" id="UP001281410">
    <property type="component" value="Unassembled WGS sequence"/>
</dbReference>